<evidence type="ECO:0000313" key="5">
    <source>
        <dbReference type="EMBL" id="SHO78865.1"/>
    </source>
</evidence>
<dbReference type="AlphaFoldDB" id="A0A1M8A8Q5"/>
<name>A0A1M8A8Q5_MALS4</name>
<proteinExistence type="predicted"/>
<dbReference type="Proteomes" id="UP000186303">
    <property type="component" value="Chromosome 5"/>
</dbReference>
<evidence type="ECO:0000256" key="2">
    <source>
        <dbReference type="ARBA" id="ARBA00022737"/>
    </source>
</evidence>
<evidence type="ECO:0000313" key="6">
    <source>
        <dbReference type="Proteomes" id="UP000186303"/>
    </source>
</evidence>
<feature type="repeat" description="RCC1" evidence="3">
    <location>
        <begin position="269"/>
        <end position="313"/>
    </location>
</feature>
<keyword evidence="2" id="KW-0677">Repeat</keyword>
<dbReference type="InterPro" id="IPR058923">
    <property type="entry name" value="RCC1-like_dom"/>
</dbReference>
<feature type="repeat" description="RCC1" evidence="3">
    <location>
        <begin position="216"/>
        <end position="268"/>
    </location>
</feature>
<dbReference type="SUPFAM" id="SSF50985">
    <property type="entry name" value="RCC1/BLIP-II"/>
    <property type="match status" value="1"/>
</dbReference>
<dbReference type="EMBL" id="LT671825">
    <property type="protein sequence ID" value="SHO78865.1"/>
    <property type="molecule type" value="Genomic_DNA"/>
</dbReference>
<protein>
    <submittedName>
        <fullName evidence="5">Similar to S.cerevisiae protein SRM1 (Nucleotide exchange factor for Gsp1p)</fullName>
    </submittedName>
</protein>
<sequence length="367" mass="37863">MPLRRCAMAPAARAWTVAGRWGARSTHGQLCALPTPWRGTVAAASVSHTVLVDGDQVLAAGQNGAGQLGTQTTCSEHWHVAAWQAPEPIQYAAAGMGFTVLGAPRALYACGTNVRGQLGGGTALEHSTLVRLPWPRDAAIEGVAAGLDHALVLTRDAAGVQSVYAWGLNTDGQLGDPSAGAWTPVLRRAAIPLGPKERLVRVAAGGDTSAALTDHGRLFVWGNTEYGQALQPTSPAEQEAVPVLATALPPRICDVQLGGSFVLLLDDDGTLHAAGYGATGHPGTAHTPVPLPLGERIVRVHAGLHYAAAITEDGHLYTWGLDTPEGRLAQGSLADRRVQRPRRVAAAAGAVDVVCGGASLLVRSAAA</sequence>
<dbReference type="PROSITE" id="PS50012">
    <property type="entry name" value="RCC1_3"/>
    <property type="match status" value="5"/>
</dbReference>
<dbReference type="VEuPathDB" id="FungiDB:MSYG_3213"/>
<feature type="repeat" description="RCC1" evidence="3">
    <location>
        <begin position="105"/>
        <end position="156"/>
    </location>
</feature>
<evidence type="ECO:0000259" key="4">
    <source>
        <dbReference type="Pfam" id="PF25390"/>
    </source>
</evidence>
<dbReference type="STRING" id="1230383.A0A1M8A8Q5"/>
<dbReference type="OrthoDB" id="5370059at2759"/>
<accession>A0A1M8A8Q5</accession>
<feature type="repeat" description="RCC1" evidence="3">
    <location>
        <begin position="161"/>
        <end position="215"/>
    </location>
</feature>
<feature type="domain" description="RCC1-like" evidence="4">
    <location>
        <begin position="42"/>
        <end position="359"/>
    </location>
</feature>
<reference evidence="6" key="1">
    <citation type="journal article" date="2017" name="Nucleic Acids Res.">
        <title>Proteogenomics produces comprehensive and highly accurate protein-coding gene annotation in a complete genome assembly of Malassezia sympodialis.</title>
        <authorList>
            <person name="Zhu Y."/>
            <person name="Engstroem P.G."/>
            <person name="Tellgren-Roth C."/>
            <person name="Baudo C.D."/>
            <person name="Kennell J.C."/>
            <person name="Sun S."/>
            <person name="Billmyre R.B."/>
            <person name="Schroeder M.S."/>
            <person name="Andersson A."/>
            <person name="Holm T."/>
            <person name="Sigurgeirsson B."/>
            <person name="Wu G."/>
            <person name="Sankaranarayanan S.R."/>
            <person name="Siddharthan R."/>
            <person name="Sanyal K."/>
            <person name="Lundeberg J."/>
            <person name="Nystedt B."/>
            <person name="Boekhout T."/>
            <person name="Dawson T.L. Jr."/>
            <person name="Heitman J."/>
            <person name="Scheynius A."/>
            <person name="Lehtioe J."/>
        </authorList>
    </citation>
    <scope>NUCLEOTIDE SEQUENCE [LARGE SCALE GENOMIC DNA]</scope>
    <source>
        <strain evidence="6">ATCC 42132</strain>
    </source>
</reference>
<gene>
    <name evidence="5" type="ORF">MSYG_3213</name>
</gene>
<dbReference type="Pfam" id="PF25390">
    <property type="entry name" value="WD40_RLD"/>
    <property type="match status" value="1"/>
</dbReference>
<organism evidence="5 6">
    <name type="scientific">Malassezia sympodialis (strain ATCC 42132)</name>
    <name type="common">Atopic eczema-associated yeast</name>
    <dbReference type="NCBI Taxonomy" id="1230383"/>
    <lineage>
        <taxon>Eukaryota</taxon>
        <taxon>Fungi</taxon>
        <taxon>Dikarya</taxon>
        <taxon>Basidiomycota</taxon>
        <taxon>Ustilaginomycotina</taxon>
        <taxon>Malasseziomycetes</taxon>
        <taxon>Malasseziales</taxon>
        <taxon>Malasseziaceae</taxon>
        <taxon>Malassezia</taxon>
    </lineage>
</organism>
<feature type="repeat" description="RCC1" evidence="3">
    <location>
        <begin position="314"/>
        <end position="366"/>
    </location>
</feature>
<evidence type="ECO:0000256" key="1">
    <source>
        <dbReference type="ARBA" id="ARBA00022658"/>
    </source>
</evidence>
<dbReference type="InterPro" id="IPR051553">
    <property type="entry name" value="Ran_GTPase-activating"/>
</dbReference>
<dbReference type="InterPro" id="IPR009091">
    <property type="entry name" value="RCC1/BLIP-II"/>
</dbReference>
<dbReference type="PANTHER" id="PTHR45982">
    <property type="entry name" value="REGULATOR OF CHROMOSOME CONDENSATION"/>
    <property type="match status" value="1"/>
</dbReference>
<dbReference type="PANTHER" id="PTHR45982:SF1">
    <property type="entry name" value="REGULATOR OF CHROMOSOME CONDENSATION"/>
    <property type="match status" value="1"/>
</dbReference>
<keyword evidence="1" id="KW-0344">Guanine-nucleotide releasing factor</keyword>
<dbReference type="PRINTS" id="PR00633">
    <property type="entry name" value="RCCNDNSATION"/>
</dbReference>
<dbReference type="InterPro" id="IPR000408">
    <property type="entry name" value="Reg_chr_condens"/>
</dbReference>
<dbReference type="Gene3D" id="2.130.10.30">
    <property type="entry name" value="Regulator of chromosome condensation 1/beta-lactamase-inhibitor protein II"/>
    <property type="match status" value="2"/>
</dbReference>
<evidence type="ECO:0000256" key="3">
    <source>
        <dbReference type="PROSITE-ProRule" id="PRU00235"/>
    </source>
</evidence>
<keyword evidence="6" id="KW-1185">Reference proteome</keyword>